<organism evidence="2 3">
    <name type="scientific">Hymenobacter aranciens</name>
    <dbReference type="NCBI Taxonomy" id="3063996"/>
    <lineage>
        <taxon>Bacteria</taxon>
        <taxon>Pseudomonadati</taxon>
        <taxon>Bacteroidota</taxon>
        <taxon>Cytophagia</taxon>
        <taxon>Cytophagales</taxon>
        <taxon>Hymenobacteraceae</taxon>
        <taxon>Hymenobacter</taxon>
    </lineage>
</organism>
<dbReference type="EMBL" id="JAUQSY010000009">
    <property type="protein sequence ID" value="MDO7876093.1"/>
    <property type="molecule type" value="Genomic_DNA"/>
</dbReference>
<dbReference type="NCBIfam" id="TIGR02284">
    <property type="entry name" value="PA2169 family four-helix-bundle protein"/>
    <property type="match status" value="1"/>
</dbReference>
<evidence type="ECO:0000313" key="2">
    <source>
        <dbReference type="EMBL" id="MDO7876093.1"/>
    </source>
</evidence>
<dbReference type="InterPro" id="IPR011971">
    <property type="entry name" value="CHP02284"/>
</dbReference>
<dbReference type="Gene3D" id="1.20.1260.10">
    <property type="match status" value="1"/>
</dbReference>
<dbReference type="InterPro" id="IPR019052">
    <property type="entry name" value="DUF2383"/>
</dbReference>
<dbReference type="InterPro" id="IPR012347">
    <property type="entry name" value="Ferritin-like"/>
</dbReference>
<name>A0ABT9BCX0_9BACT</name>
<dbReference type="Pfam" id="PF09537">
    <property type="entry name" value="DUF2383"/>
    <property type="match status" value="1"/>
</dbReference>
<feature type="domain" description="DUF2383" evidence="1">
    <location>
        <begin position="9"/>
        <end position="118"/>
    </location>
</feature>
<dbReference type="Proteomes" id="UP001176429">
    <property type="component" value="Unassembled WGS sequence"/>
</dbReference>
<dbReference type="PIRSF" id="PIRSF029477">
    <property type="entry name" value="UCP029477"/>
    <property type="match status" value="1"/>
</dbReference>
<proteinExistence type="predicted"/>
<evidence type="ECO:0000259" key="1">
    <source>
        <dbReference type="Pfam" id="PF09537"/>
    </source>
</evidence>
<dbReference type="RefSeq" id="WP_305007444.1">
    <property type="nucleotide sequence ID" value="NZ_JAUQSY010000009.1"/>
</dbReference>
<accession>A0ABT9BCX0</accession>
<reference evidence="2" key="1">
    <citation type="submission" date="2023-07" db="EMBL/GenBank/DDBJ databases">
        <authorList>
            <person name="Kim M.K."/>
        </authorList>
    </citation>
    <scope>NUCLEOTIDE SEQUENCE</scope>
    <source>
        <strain evidence="2">ASUV-10-1</strain>
    </source>
</reference>
<keyword evidence="3" id="KW-1185">Reference proteome</keyword>
<evidence type="ECO:0000313" key="3">
    <source>
        <dbReference type="Proteomes" id="UP001176429"/>
    </source>
</evidence>
<protein>
    <submittedName>
        <fullName evidence="2">PA2169 family four-helix-bundle protein</fullName>
    </submittedName>
</protein>
<gene>
    <name evidence="2" type="ORF">Q5H93_15220</name>
</gene>
<sequence>MEAKATQALLNELVETLKDGQKGYAEAMVDVKDADLKSTFKDLAAQRSSYLNELEDQMFKLDLKVDTNEGAKGSITGAVHRAWIDLKSAVTGHDRHSILAECERGEDYAKKAYQTALAAQDLPSGVKSVIEKQYQGVQQAHDQIKALRDSSN</sequence>
<comment type="caution">
    <text evidence="2">The sequence shown here is derived from an EMBL/GenBank/DDBJ whole genome shotgun (WGS) entry which is preliminary data.</text>
</comment>
<dbReference type="InterPro" id="IPR016920">
    <property type="entry name" value="UCP029477"/>
</dbReference>